<proteinExistence type="predicted"/>
<dbReference type="EMBL" id="CATQJL010000112">
    <property type="protein sequence ID" value="CAJ0596063.1"/>
    <property type="molecule type" value="Genomic_DNA"/>
</dbReference>
<sequence length="170" mass="19035">MHFQGLVDGMEKQAVEIDNNKGNSEINDTKAIKSYPIKPEQSAMDLSLVPPNSGFSPGSNQDFHQQPMHIITDGVGRIDDTHWTEWGSWAECFCEKQVRTRRCMYTGAMSSGCEGSSFESRSCTGGWCPVSPDTVRPEMTTARPEETSKNPKDPRRQFRPHHLRTATSLS</sequence>
<dbReference type="Proteomes" id="UP001176961">
    <property type="component" value="Unassembled WGS sequence"/>
</dbReference>
<accession>A0AA36GPZ4</accession>
<gene>
    <name evidence="2" type="ORF">CYNAS_LOCUS8046</name>
</gene>
<evidence type="ECO:0000313" key="3">
    <source>
        <dbReference type="Proteomes" id="UP001176961"/>
    </source>
</evidence>
<feature type="compositionally biased region" description="Basic and acidic residues" evidence="1">
    <location>
        <begin position="143"/>
        <end position="156"/>
    </location>
</feature>
<dbReference type="PROSITE" id="PS50092">
    <property type="entry name" value="TSP1"/>
    <property type="match status" value="1"/>
</dbReference>
<comment type="caution">
    <text evidence="2">The sequence shown here is derived from an EMBL/GenBank/DDBJ whole genome shotgun (WGS) entry which is preliminary data.</text>
</comment>
<organism evidence="2 3">
    <name type="scientific">Cylicocyclus nassatus</name>
    <name type="common">Nematode worm</name>
    <dbReference type="NCBI Taxonomy" id="53992"/>
    <lineage>
        <taxon>Eukaryota</taxon>
        <taxon>Metazoa</taxon>
        <taxon>Ecdysozoa</taxon>
        <taxon>Nematoda</taxon>
        <taxon>Chromadorea</taxon>
        <taxon>Rhabditida</taxon>
        <taxon>Rhabditina</taxon>
        <taxon>Rhabditomorpha</taxon>
        <taxon>Strongyloidea</taxon>
        <taxon>Strongylidae</taxon>
        <taxon>Cylicocyclus</taxon>
    </lineage>
</organism>
<name>A0AA36GPZ4_CYLNA</name>
<feature type="region of interest" description="Disordered" evidence="1">
    <location>
        <begin position="129"/>
        <end position="170"/>
    </location>
</feature>
<keyword evidence="3" id="KW-1185">Reference proteome</keyword>
<evidence type="ECO:0000256" key="1">
    <source>
        <dbReference type="SAM" id="MobiDB-lite"/>
    </source>
</evidence>
<evidence type="ECO:0000313" key="2">
    <source>
        <dbReference type="EMBL" id="CAJ0596063.1"/>
    </source>
</evidence>
<protein>
    <submittedName>
        <fullName evidence="2">Uncharacterized protein</fullName>
    </submittedName>
</protein>
<dbReference type="InterPro" id="IPR000884">
    <property type="entry name" value="TSP1_rpt"/>
</dbReference>
<reference evidence="2" key="1">
    <citation type="submission" date="2023-07" db="EMBL/GenBank/DDBJ databases">
        <authorList>
            <consortium name="CYATHOMIX"/>
        </authorList>
    </citation>
    <scope>NUCLEOTIDE SEQUENCE</scope>
    <source>
        <strain evidence="2">N/A</strain>
    </source>
</reference>
<dbReference type="AlphaFoldDB" id="A0AA36GPZ4"/>